<protein>
    <submittedName>
        <fullName evidence="1">Uncharacterized protein</fullName>
    </submittedName>
</protein>
<evidence type="ECO:0000313" key="1">
    <source>
        <dbReference type="EMBL" id="KAF5178897.1"/>
    </source>
</evidence>
<accession>A0A7J6V257</accession>
<dbReference type="EMBL" id="JABWDY010039443">
    <property type="protein sequence ID" value="KAF5178897.1"/>
    <property type="molecule type" value="Genomic_DNA"/>
</dbReference>
<dbReference type="AlphaFoldDB" id="A0A7J6V257"/>
<dbReference type="Proteomes" id="UP000554482">
    <property type="component" value="Unassembled WGS sequence"/>
</dbReference>
<name>A0A7J6V257_THATH</name>
<reference evidence="1 2" key="1">
    <citation type="submission" date="2020-06" db="EMBL/GenBank/DDBJ databases">
        <title>Transcriptomic and genomic resources for Thalictrum thalictroides and T. hernandezii: Facilitating candidate gene discovery in an emerging model plant lineage.</title>
        <authorList>
            <person name="Arias T."/>
            <person name="Riano-Pachon D.M."/>
            <person name="Di Stilio V.S."/>
        </authorList>
    </citation>
    <scope>NUCLEOTIDE SEQUENCE [LARGE SCALE GENOMIC DNA]</scope>
    <source>
        <strain evidence="2">cv. WT478/WT964</strain>
        <tissue evidence="1">Leaves</tissue>
    </source>
</reference>
<comment type="caution">
    <text evidence="1">The sequence shown here is derived from an EMBL/GenBank/DDBJ whole genome shotgun (WGS) entry which is preliminary data.</text>
</comment>
<dbReference type="OrthoDB" id="10529470at2759"/>
<proteinExistence type="predicted"/>
<gene>
    <name evidence="1" type="ORF">FRX31_031517</name>
</gene>
<keyword evidence="2" id="KW-1185">Reference proteome</keyword>
<evidence type="ECO:0000313" key="2">
    <source>
        <dbReference type="Proteomes" id="UP000554482"/>
    </source>
</evidence>
<organism evidence="1 2">
    <name type="scientific">Thalictrum thalictroides</name>
    <name type="common">Rue-anemone</name>
    <name type="synonym">Anemone thalictroides</name>
    <dbReference type="NCBI Taxonomy" id="46969"/>
    <lineage>
        <taxon>Eukaryota</taxon>
        <taxon>Viridiplantae</taxon>
        <taxon>Streptophyta</taxon>
        <taxon>Embryophyta</taxon>
        <taxon>Tracheophyta</taxon>
        <taxon>Spermatophyta</taxon>
        <taxon>Magnoliopsida</taxon>
        <taxon>Ranunculales</taxon>
        <taxon>Ranunculaceae</taxon>
        <taxon>Thalictroideae</taxon>
        <taxon>Thalictrum</taxon>
    </lineage>
</organism>
<sequence>MKKKKRLSSSLLLIGFKNANFLKENHKNNYDDTVKAIRKIKSLTDKPFGTGILLEFDNSNTISMMRKSCSCKFTGVNFLKKKLMKLINMVPRSYTRTRVCRSSRKGDCSWGGLNH</sequence>